<dbReference type="EMBL" id="JAUHJS010000005">
    <property type="protein sequence ID" value="MDN4166119.1"/>
    <property type="molecule type" value="Genomic_DNA"/>
</dbReference>
<organism evidence="10 11">
    <name type="scientific">Shiella aurantiaca</name>
    <dbReference type="NCBI Taxonomy" id="3058365"/>
    <lineage>
        <taxon>Bacteria</taxon>
        <taxon>Pseudomonadati</taxon>
        <taxon>Bacteroidota</taxon>
        <taxon>Cytophagia</taxon>
        <taxon>Cytophagales</taxon>
        <taxon>Shiellaceae</taxon>
        <taxon>Shiella</taxon>
    </lineage>
</organism>
<dbReference type="Pfam" id="PF07730">
    <property type="entry name" value="HisKA_3"/>
    <property type="match status" value="1"/>
</dbReference>
<evidence type="ECO:0000313" key="10">
    <source>
        <dbReference type="EMBL" id="MDN4166119.1"/>
    </source>
</evidence>
<evidence type="ECO:0000313" key="11">
    <source>
        <dbReference type="Proteomes" id="UP001168552"/>
    </source>
</evidence>
<keyword evidence="4" id="KW-0808">Transferase</keyword>
<keyword evidence="3" id="KW-0597">Phosphoprotein</keyword>
<accession>A0ABT8F7A1</accession>
<dbReference type="PANTHER" id="PTHR43304:SF1">
    <property type="entry name" value="PAC DOMAIN-CONTAINING PROTEIN"/>
    <property type="match status" value="1"/>
</dbReference>
<dbReference type="SUPFAM" id="SSF55785">
    <property type="entry name" value="PYP-like sensor domain (PAS domain)"/>
    <property type="match status" value="4"/>
</dbReference>
<dbReference type="EC" id="2.7.13.3" evidence="2"/>
<evidence type="ECO:0000259" key="7">
    <source>
        <dbReference type="PROSITE" id="PS50109"/>
    </source>
</evidence>
<feature type="domain" description="Histidine kinase" evidence="7">
    <location>
        <begin position="838"/>
        <end position="1033"/>
    </location>
</feature>
<evidence type="ECO:0000256" key="3">
    <source>
        <dbReference type="ARBA" id="ARBA00022553"/>
    </source>
</evidence>
<dbReference type="Pfam" id="PF01590">
    <property type="entry name" value="GAF"/>
    <property type="match status" value="1"/>
</dbReference>
<dbReference type="SMART" id="SM00091">
    <property type="entry name" value="PAS"/>
    <property type="match status" value="5"/>
</dbReference>
<dbReference type="Pfam" id="PF02518">
    <property type="entry name" value="HATPase_c"/>
    <property type="match status" value="1"/>
</dbReference>
<dbReference type="SUPFAM" id="SSF55874">
    <property type="entry name" value="ATPase domain of HSP90 chaperone/DNA topoisomerase II/histidine kinase"/>
    <property type="match status" value="1"/>
</dbReference>
<feature type="coiled-coil region" evidence="6">
    <location>
        <begin position="799"/>
        <end position="842"/>
    </location>
</feature>
<dbReference type="InterPro" id="IPR005467">
    <property type="entry name" value="His_kinase_dom"/>
</dbReference>
<dbReference type="Gene3D" id="3.30.450.20">
    <property type="entry name" value="PAS domain"/>
    <property type="match status" value="4"/>
</dbReference>
<sequence>MLTLIEVKSPMAHSFPQPSDFRIPDPSEAPTGLLVLNAKNGLILYVNAAMQQWAGLDSHQLQHLSFDSLFRKKISEEGEVWTLQLEHETQEVHLAFHDFVWEGAPLAQLIIVSPAHSLSQNTFEPIPVDYTGLDYFDRLLEKASSLFGADYAYVGSYLEQEFSIQSLSMYVQQQKSENIRYKLSNTPCEILLSSSSCIYSKNVFDKFPNDLLLREMEIEAYAGFPIYDSENQTIGVMIFLFKSPKEDWQFLKEVAAQVEKRLSRELEHYLLQQKQSERQERLSFAIQAVNFSVFEWDLKNNRPIFAENLNKQIGFPEGAFEIEPAIWHSFIHPSDKEAFRQYMNNLLEQPGNSRSIRYRIRKRKGEYQWIETTAELVETPNGEQASRVIGINKNIQDQIDKEEILRESEERFRALAENILGVVYMCAYDDNLSTLYVSDTITTFSGMDKSAYVQEKLSVFDILSPDDKAEQMKAIWALNKNNNTFICQYQVKDIEGNVRWMESRGTLLFSNEGSPLHIVGTLLDISYQKTTEVELEKGKTELGSQLRLLQNLHNQLKQSELRWSYALEGNGDGVWDWDIRKNEIFLTQSTYSLLGYPNKRGQRSTSIVRDLVHPDYYPQFIDAIKESKRPPFKGFFLELPLLRPDKNYKWVLIRGKVVEIAKNGRAKRMVGSVIDITKSRLQKRELTIYEEMVKQNSSAILFTDIGGYIEYTNTATLDLFNYQLHELVQKPFDYLSKNNSFNTQQLIKSIQSTGKYVGEHIFYTKLNQPIPCQINASLLFHEQQDILGLVITLTNIGHIKRLENDILKLRNEKLEQELFYQQQQTEISIKVQEQEKEKLARELHDGIGQMISLTKMQLSGLLDELPQDMVGSAQQIYSLLEQTTHDVKNITHDLMPLSIKQIGLDSALHILLKRYQDGAFKHKTQFNTEIDMGDFKPTEKQAIHLYRIAQELVNNSMKYAEATQLDFVLKSFKNTLHMVIEDNGKGFDYHEKMKLINSFGLKTVQERAKLINAKLTLDSEPGKGTAINLSMNY</sequence>
<dbReference type="SMART" id="SM00086">
    <property type="entry name" value="PAC"/>
    <property type="match status" value="4"/>
</dbReference>
<evidence type="ECO:0000256" key="1">
    <source>
        <dbReference type="ARBA" id="ARBA00000085"/>
    </source>
</evidence>
<dbReference type="PROSITE" id="PS50112">
    <property type="entry name" value="PAS"/>
    <property type="match status" value="2"/>
</dbReference>
<feature type="domain" description="PAC" evidence="9">
    <location>
        <begin position="485"/>
        <end position="537"/>
    </location>
</feature>
<keyword evidence="11" id="KW-1185">Reference proteome</keyword>
<dbReference type="Gene3D" id="3.30.565.10">
    <property type="entry name" value="Histidine kinase-like ATPase, C-terminal domain"/>
    <property type="match status" value="1"/>
</dbReference>
<evidence type="ECO:0000256" key="2">
    <source>
        <dbReference type="ARBA" id="ARBA00012438"/>
    </source>
</evidence>
<dbReference type="InterPro" id="IPR035965">
    <property type="entry name" value="PAS-like_dom_sf"/>
</dbReference>
<dbReference type="NCBIfam" id="TIGR00229">
    <property type="entry name" value="sensory_box"/>
    <property type="match status" value="2"/>
</dbReference>
<dbReference type="Proteomes" id="UP001168552">
    <property type="component" value="Unassembled WGS sequence"/>
</dbReference>
<dbReference type="InterPro" id="IPR013655">
    <property type="entry name" value="PAS_fold_3"/>
</dbReference>
<proteinExistence type="predicted"/>
<name>A0ABT8F7A1_9BACT</name>
<gene>
    <name evidence="10" type="ORF">QWY31_11440</name>
</gene>
<dbReference type="PANTHER" id="PTHR43304">
    <property type="entry name" value="PHYTOCHROME-LIKE PROTEIN CPH1"/>
    <property type="match status" value="1"/>
</dbReference>
<dbReference type="PROSITE" id="PS50109">
    <property type="entry name" value="HIS_KIN"/>
    <property type="match status" value="1"/>
</dbReference>
<dbReference type="CDD" id="cd16917">
    <property type="entry name" value="HATPase_UhpB-NarQ-NarX-like"/>
    <property type="match status" value="1"/>
</dbReference>
<dbReference type="PROSITE" id="PS50113">
    <property type="entry name" value="PAC"/>
    <property type="match status" value="2"/>
</dbReference>
<feature type="domain" description="PAS" evidence="8">
    <location>
        <begin position="408"/>
        <end position="482"/>
    </location>
</feature>
<protein>
    <recommendedName>
        <fullName evidence="2">histidine kinase</fullName>
        <ecNumber evidence="2">2.7.13.3</ecNumber>
    </recommendedName>
</protein>
<dbReference type="Gene3D" id="3.30.450.40">
    <property type="match status" value="1"/>
</dbReference>
<dbReference type="InterPro" id="IPR000700">
    <property type="entry name" value="PAS-assoc_C"/>
</dbReference>
<evidence type="ECO:0000259" key="9">
    <source>
        <dbReference type="PROSITE" id="PS50113"/>
    </source>
</evidence>
<keyword evidence="5" id="KW-0418">Kinase</keyword>
<dbReference type="Gene3D" id="1.20.5.1930">
    <property type="match status" value="1"/>
</dbReference>
<feature type="domain" description="PAS" evidence="8">
    <location>
        <begin position="685"/>
        <end position="754"/>
    </location>
</feature>
<evidence type="ECO:0000256" key="5">
    <source>
        <dbReference type="ARBA" id="ARBA00022777"/>
    </source>
</evidence>
<keyword evidence="6" id="KW-0175">Coiled coil</keyword>
<comment type="caution">
    <text evidence="10">The sequence shown here is derived from an EMBL/GenBank/DDBJ whole genome shotgun (WGS) entry which is preliminary data.</text>
</comment>
<dbReference type="InterPro" id="IPR000014">
    <property type="entry name" value="PAS"/>
</dbReference>
<dbReference type="InterPro" id="IPR036890">
    <property type="entry name" value="HATPase_C_sf"/>
</dbReference>
<evidence type="ECO:0000256" key="4">
    <source>
        <dbReference type="ARBA" id="ARBA00022679"/>
    </source>
</evidence>
<dbReference type="InterPro" id="IPR001610">
    <property type="entry name" value="PAC"/>
</dbReference>
<dbReference type="InterPro" id="IPR011712">
    <property type="entry name" value="Sig_transdc_His_kin_sub3_dim/P"/>
</dbReference>
<dbReference type="CDD" id="cd00130">
    <property type="entry name" value="PAS"/>
    <property type="match status" value="4"/>
</dbReference>
<dbReference type="Pfam" id="PF13426">
    <property type="entry name" value="PAS_9"/>
    <property type="match status" value="2"/>
</dbReference>
<comment type="catalytic activity">
    <reaction evidence="1">
        <text>ATP + protein L-histidine = ADP + protein N-phospho-L-histidine.</text>
        <dbReference type="EC" id="2.7.13.3"/>
    </reaction>
</comment>
<dbReference type="InterPro" id="IPR029016">
    <property type="entry name" value="GAF-like_dom_sf"/>
</dbReference>
<evidence type="ECO:0000256" key="6">
    <source>
        <dbReference type="SAM" id="Coils"/>
    </source>
</evidence>
<dbReference type="InterPro" id="IPR003594">
    <property type="entry name" value="HATPase_dom"/>
</dbReference>
<feature type="domain" description="PAC" evidence="9">
    <location>
        <begin position="354"/>
        <end position="407"/>
    </location>
</feature>
<dbReference type="SUPFAM" id="SSF55781">
    <property type="entry name" value="GAF domain-like"/>
    <property type="match status" value="1"/>
</dbReference>
<dbReference type="InterPro" id="IPR052162">
    <property type="entry name" value="Sensor_kinase/Photoreceptor"/>
</dbReference>
<evidence type="ECO:0000259" key="8">
    <source>
        <dbReference type="PROSITE" id="PS50112"/>
    </source>
</evidence>
<dbReference type="InterPro" id="IPR003018">
    <property type="entry name" value="GAF"/>
</dbReference>
<reference evidence="10" key="1">
    <citation type="submission" date="2023-06" db="EMBL/GenBank/DDBJ databases">
        <title>Cytophagales bacterium Strain LB-30, isolated from soil.</title>
        <authorList>
            <person name="Liu B."/>
        </authorList>
    </citation>
    <scope>NUCLEOTIDE SEQUENCE</scope>
    <source>
        <strain evidence="10">LB-30</strain>
    </source>
</reference>
<dbReference type="Pfam" id="PF08447">
    <property type="entry name" value="PAS_3"/>
    <property type="match status" value="3"/>
</dbReference>